<feature type="transmembrane region" description="Helical" evidence="8">
    <location>
        <begin position="234"/>
        <end position="259"/>
    </location>
</feature>
<sequence>MKQKHIVFSAAILFTIATALHLAQYYFNLGVADQILTGARWITWLSFIAFAVQKRSLTTWIVVSMFLGCELGYSFPEISLKLNVLSGIFLRLIKTIIAPLIFATLVVGIAAHSNLKQVGRMGLKAILYFEIVTTIALVVGLVAINLTRAGEGAEMKVEQAQVEKAESLKKGKESHDFILEIFPENLAKAIGENRVLQVVVFSVLFGVALAKLTEEKKKPVLHFTESLAEVMFKFTDLVMYVAPFAVGGALAYAVASMGFGVLKNLFMLVGTLYMALIAFILLVLVPVGFIIRLPFKRFIAAISEPVSIAFATSTSEAALPKAMENLEKFGIPRKIVAFVLPTGYSFNLDGSTLYLSLASVFIAQASGVELTIGQQIQMVLILMLTSKGVAGVRGASFLILISTVEQLGLDPFKAFAILAVDAIMDMGRTSVNVIGNCLATAVVARWEGEFPDSAE</sequence>
<feature type="transmembrane region" description="Helical" evidence="8">
    <location>
        <begin position="265"/>
        <end position="291"/>
    </location>
</feature>
<dbReference type="RefSeq" id="WP_112744948.1">
    <property type="nucleotide sequence ID" value="NZ_QMFY01000001.1"/>
</dbReference>
<keyword evidence="10" id="KW-1185">Reference proteome</keyword>
<dbReference type="Proteomes" id="UP000251889">
    <property type="component" value="Unassembled WGS sequence"/>
</dbReference>
<dbReference type="InterPro" id="IPR018107">
    <property type="entry name" value="Na-dicarboxylate_symporter_CS"/>
</dbReference>
<dbReference type="GO" id="GO:0015293">
    <property type="term" value="F:symporter activity"/>
    <property type="evidence" value="ECO:0007669"/>
    <property type="project" value="UniProtKB-KW"/>
</dbReference>
<dbReference type="FunFam" id="1.10.3860.10:FF:000001">
    <property type="entry name" value="C4-dicarboxylate transport protein"/>
    <property type="match status" value="1"/>
</dbReference>
<comment type="caution">
    <text evidence="9">The sequence shown here is derived from an EMBL/GenBank/DDBJ whole genome shotgun (WGS) entry which is preliminary data.</text>
</comment>
<feature type="transmembrane region" description="Helical" evidence="8">
    <location>
        <begin position="88"/>
        <end position="113"/>
    </location>
</feature>
<keyword evidence="2" id="KW-0813">Transport</keyword>
<dbReference type="SUPFAM" id="SSF118215">
    <property type="entry name" value="Proton glutamate symport protein"/>
    <property type="match status" value="1"/>
</dbReference>
<keyword evidence="6 8" id="KW-1133">Transmembrane helix</keyword>
<evidence type="ECO:0000256" key="5">
    <source>
        <dbReference type="ARBA" id="ARBA00022847"/>
    </source>
</evidence>
<evidence type="ECO:0000256" key="4">
    <source>
        <dbReference type="ARBA" id="ARBA00022692"/>
    </source>
</evidence>
<gene>
    <name evidence="9" type="ORF">DQQ10_01090</name>
</gene>
<dbReference type="PROSITE" id="PS00714">
    <property type="entry name" value="NA_DICARBOXYL_SYMP_2"/>
    <property type="match status" value="1"/>
</dbReference>
<protein>
    <submittedName>
        <fullName evidence="9">Dicarboxylate/amino acid:cation symporter</fullName>
    </submittedName>
</protein>
<dbReference type="GO" id="GO:0005886">
    <property type="term" value="C:plasma membrane"/>
    <property type="evidence" value="ECO:0007669"/>
    <property type="project" value="UniProtKB-SubCell"/>
</dbReference>
<evidence type="ECO:0000256" key="3">
    <source>
        <dbReference type="ARBA" id="ARBA00022475"/>
    </source>
</evidence>
<name>A0A364Y912_9BACT</name>
<evidence type="ECO:0000256" key="1">
    <source>
        <dbReference type="ARBA" id="ARBA00004651"/>
    </source>
</evidence>
<proteinExistence type="predicted"/>
<dbReference type="InterPro" id="IPR036458">
    <property type="entry name" value="Na:dicarbo_symporter_sf"/>
</dbReference>
<comment type="subcellular location">
    <subcellularLocation>
        <location evidence="1">Cell membrane</location>
        <topology evidence="1">Multi-pass membrane protein</topology>
    </subcellularLocation>
</comment>
<dbReference type="EMBL" id="QMFY01000001">
    <property type="protein sequence ID" value="RAW02732.1"/>
    <property type="molecule type" value="Genomic_DNA"/>
</dbReference>
<keyword evidence="3" id="KW-1003">Cell membrane</keyword>
<keyword evidence="5" id="KW-0769">Symport</keyword>
<evidence type="ECO:0000256" key="6">
    <source>
        <dbReference type="ARBA" id="ARBA00022989"/>
    </source>
</evidence>
<evidence type="ECO:0000313" key="10">
    <source>
        <dbReference type="Proteomes" id="UP000251889"/>
    </source>
</evidence>
<dbReference type="Pfam" id="PF00375">
    <property type="entry name" value="SDF"/>
    <property type="match status" value="1"/>
</dbReference>
<keyword evidence="4 8" id="KW-0812">Transmembrane</keyword>
<dbReference type="GO" id="GO:0006835">
    <property type="term" value="P:dicarboxylic acid transport"/>
    <property type="evidence" value="ECO:0007669"/>
    <property type="project" value="UniProtKB-ARBA"/>
</dbReference>
<dbReference type="PANTHER" id="PTHR42865">
    <property type="entry name" value="PROTON/GLUTAMATE-ASPARTATE SYMPORTER"/>
    <property type="match status" value="1"/>
</dbReference>
<dbReference type="PRINTS" id="PR00173">
    <property type="entry name" value="EDTRNSPORT"/>
</dbReference>
<evidence type="ECO:0000256" key="7">
    <source>
        <dbReference type="ARBA" id="ARBA00023136"/>
    </source>
</evidence>
<keyword evidence="7 8" id="KW-0472">Membrane</keyword>
<dbReference type="AlphaFoldDB" id="A0A364Y912"/>
<evidence type="ECO:0000256" key="2">
    <source>
        <dbReference type="ARBA" id="ARBA00022448"/>
    </source>
</evidence>
<evidence type="ECO:0000256" key="8">
    <source>
        <dbReference type="SAM" id="Phobius"/>
    </source>
</evidence>
<feature type="transmembrane region" description="Helical" evidence="8">
    <location>
        <begin position="125"/>
        <end position="146"/>
    </location>
</feature>
<reference evidence="9 10" key="1">
    <citation type="submission" date="2018-06" db="EMBL/GenBank/DDBJ databases">
        <title>Chryseolinea flavus sp. nov., a member of the phylum Bacteroidetes isolated from soil.</title>
        <authorList>
            <person name="Li Y."/>
            <person name="Wang J."/>
        </authorList>
    </citation>
    <scope>NUCLEOTIDE SEQUENCE [LARGE SCALE GENOMIC DNA]</scope>
    <source>
        <strain evidence="9 10">SDU1-6</strain>
    </source>
</reference>
<evidence type="ECO:0000313" key="9">
    <source>
        <dbReference type="EMBL" id="RAW02732.1"/>
    </source>
</evidence>
<accession>A0A364Y912</accession>
<dbReference type="InterPro" id="IPR001991">
    <property type="entry name" value="Na-dicarboxylate_symporter"/>
</dbReference>
<dbReference type="OrthoDB" id="9768885at2"/>
<dbReference type="Gene3D" id="1.10.3860.10">
    <property type="entry name" value="Sodium:dicarboxylate symporter"/>
    <property type="match status" value="1"/>
</dbReference>
<dbReference type="PANTHER" id="PTHR42865:SF7">
    <property type="entry name" value="PROTON_GLUTAMATE-ASPARTATE SYMPORTER"/>
    <property type="match status" value="1"/>
</dbReference>
<feature type="transmembrane region" description="Helical" evidence="8">
    <location>
        <begin position="59"/>
        <end position="76"/>
    </location>
</feature>
<organism evidence="9 10">
    <name type="scientific">Pseudochryseolinea flava</name>
    <dbReference type="NCBI Taxonomy" id="2059302"/>
    <lineage>
        <taxon>Bacteria</taxon>
        <taxon>Pseudomonadati</taxon>
        <taxon>Bacteroidota</taxon>
        <taxon>Cytophagia</taxon>
        <taxon>Cytophagales</taxon>
        <taxon>Fulvivirgaceae</taxon>
        <taxon>Pseudochryseolinea</taxon>
    </lineage>
</organism>
<feature type="transmembrane region" description="Helical" evidence="8">
    <location>
        <begin position="195"/>
        <end position="213"/>
    </location>
</feature>